<dbReference type="Gene3D" id="3.10.120.10">
    <property type="entry name" value="Cytochrome b5-like heme/steroid binding domain"/>
    <property type="match status" value="1"/>
</dbReference>
<keyword evidence="1" id="KW-1133">Transmembrane helix</keyword>
<dbReference type="SUPFAM" id="SSF55856">
    <property type="entry name" value="Cytochrome b5-like heme/steroid binding domain"/>
    <property type="match status" value="1"/>
</dbReference>
<keyword evidence="1" id="KW-0812">Transmembrane</keyword>
<feature type="transmembrane region" description="Helical" evidence="1">
    <location>
        <begin position="310"/>
        <end position="330"/>
    </location>
</feature>
<feature type="transmembrane region" description="Helical" evidence="1">
    <location>
        <begin position="173"/>
        <end position="192"/>
    </location>
</feature>
<dbReference type="GO" id="GO:0006629">
    <property type="term" value="P:lipid metabolic process"/>
    <property type="evidence" value="ECO:0007669"/>
    <property type="project" value="InterPro"/>
</dbReference>
<name>A0AAW1V559_9CUCU</name>
<evidence type="ECO:0000313" key="3">
    <source>
        <dbReference type="EMBL" id="KAK9887943.1"/>
    </source>
</evidence>
<evidence type="ECO:0000313" key="4">
    <source>
        <dbReference type="Proteomes" id="UP001431783"/>
    </source>
</evidence>
<protein>
    <recommendedName>
        <fullName evidence="2">Cytochrome b5 heme-binding domain-containing protein</fullName>
    </recommendedName>
</protein>
<feature type="transmembrane region" description="Helical" evidence="1">
    <location>
        <begin position="284"/>
        <end position="303"/>
    </location>
</feature>
<organism evidence="3 4">
    <name type="scientific">Henosepilachna vigintioctopunctata</name>
    <dbReference type="NCBI Taxonomy" id="420089"/>
    <lineage>
        <taxon>Eukaryota</taxon>
        <taxon>Metazoa</taxon>
        <taxon>Ecdysozoa</taxon>
        <taxon>Arthropoda</taxon>
        <taxon>Hexapoda</taxon>
        <taxon>Insecta</taxon>
        <taxon>Pterygota</taxon>
        <taxon>Neoptera</taxon>
        <taxon>Endopterygota</taxon>
        <taxon>Coleoptera</taxon>
        <taxon>Polyphaga</taxon>
        <taxon>Cucujiformia</taxon>
        <taxon>Coccinelloidea</taxon>
        <taxon>Coccinellidae</taxon>
        <taxon>Epilachninae</taxon>
        <taxon>Epilachnini</taxon>
        <taxon>Henosepilachna</taxon>
    </lineage>
</organism>
<keyword evidence="1" id="KW-0472">Membrane</keyword>
<dbReference type="PROSITE" id="PS50255">
    <property type="entry name" value="CYTOCHROME_B5_2"/>
    <property type="match status" value="1"/>
</dbReference>
<dbReference type="InterPro" id="IPR036400">
    <property type="entry name" value="Cyt_B5-like_heme/steroid_sf"/>
</dbReference>
<dbReference type="Proteomes" id="UP001431783">
    <property type="component" value="Unassembled WGS sequence"/>
</dbReference>
<comment type="caution">
    <text evidence="3">The sequence shown here is derived from an EMBL/GenBank/DDBJ whole genome shotgun (WGS) entry which is preliminary data.</text>
</comment>
<accession>A0AAW1V559</accession>
<dbReference type="PANTHER" id="PTHR16740:SF1">
    <property type="entry name" value="CYTOCHROME B5-RELATED PROTEIN-RELATED"/>
    <property type="match status" value="1"/>
</dbReference>
<dbReference type="InterPro" id="IPR005804">
    <property type="entry name" value="FA_desaturase_dom"/>
</dbReference>
<gene>
    <name evidence="3" type="ORF">WA026_000243</name>
</gene>
<dbReference type="PANTHER" id="PTHR16740">
    <property type="entry name" value="CYTOCHROME B5-RELATED PROTEIN-RELATED"/>
    <property type="match status" value="1"/>
</dbReference>
<dbReference type="AlphaFoldDB" id="A0AAW1V559"/>
<evidence type="ECO:0000259" key="2">
    <source>
        <dbReference type="PROSITE" id="PS50255"/>
    </source>
</evidence>
<proteinExistence type="predicted"/>
<dbReference type="InterPro" id="IPR001199">
    <property type="entry name" value="Cyt_B5-like_heme/steroid-bd"/>
</dbReference>
<keyword evidence="4" id="KW-1185">Reference proteome</keyword>
<feature type="domain" description="Cytochrome b5 heme-binding" evidence="2">
    <location>
        <begin position="34"/>
        <end position="96"/>
    </location>
</feature>
<dbReference type="InterPro" id="IPR053100">
    <property type="entry name" value="Cytochrome_b5-related"/>
</dbReference>
<evidence type="ECO:0000256" key="1">
    <source>
        <dbReference type="SAM" id="Phobius"/>
    </source>
</evidence>
<dbReference type="Pfam" id="PF00173">
    <property type="entry name" value="Cyt-b5"/>
    <property type="match status" value="1"/>
</dbReference>
<dbReference type="Pfam" id="PF00487">
    <property type="entry name" value="FA_desaturase"/>
    <property type="match status" value="1"/>
</dbReference>
<dbReference type="EMBL" id="JARQZJ010000121">
    <property type="protein sequence ID" value="KAK9887943.1"/>
    <property type="molecule type" value="Genomic_DNA"/>
</dbReference>
<feature type="transmembrane region" description="Helical" evidence="1">
    <location>
        <begin position="253"/>
        <end position="272"/>
    </location>
</feature>
<feature type="transmembrane region" description="Helical" evidence="1">
    <location>
        <begin position="149"/>
        <end position="167"/>
    </location>
</feature>
<sequence>MEYVWKFLGNFKMEPKLVSSLGIKYPARRGHPLHGGDIWLNEKSADEGAEGLWRIHDGLYDLTELISSHPGGSEWIRMTKGTDITEAFELHHLSHTPEQLLPNFFKRKANTQRNYPFTFHDDGFYKTLKRRILPEIDKMPRRYVIQSEMIADTFFAAYMVTAYLAIYTGSLSLCFLSGVILSYLGVIAHNFVHQKDNFRMYYLDLTLLSSREWRISHALSHHMYTNTVNDLEISQLEPWFYWLPFKKHSLMKYIQWVYAPIVYSLIFYGLWIKTLITNIRVRGTVPLLTFLPFVIPIFSYVTTDRSFSQCMLMFLFITLSSSLHFGFVGFNAAHHHPDIFHDGDTIRPKEEMDFGVFQLDTVTDRKDINRSPLLVLTHFGDHALHHLFPTIDHGLLPFLYPVFKETCEEFGLEWRCTSQMDLIKGQFLQLTRDINQKAPKKLKILKWN</sequence>
<reference evidence="3 4" key="1">
    <citation type="submission" date="2023-03" db="EMBL/GenBank/DDBJ databases">
        <title>Genome insight into feeding habits of ladybird beetles.</title>
        <authorList>
            <person name="Li H.-S."/>
            <person name="Huang Y.-H."/>
            <person name="Pang H."/>
        </authorList>
    </citation>
    <scope>NUCLEOTIDE SEQUENCE [LARGE SCALE GENOMIC DNA]</scope>
    <source>
        <strain evidence="3">SYSU_2023b</strain>
        <tissue evidence="3">Whole body</tissue>
    </source>
</reference>